<name>A0ACC2ZZ02_9EURO</name>
<reference evidence="1" key="1">
    <citation type="submission" date="2022-10" db="EMBL/GenBank/DDBJ databases">
        <title>Culturing micro-colonial fungi from biological soil crusts in the Mojave desert and describing Neophaeococcomyces mojavensis, and introducing the new genera and species Taxawa tesnikishii.</title>
        <authorList>
            <person name="Kurbessoian T."/>
            <person name="Stajich J.E."/>
        </authorList>
    </citation>
    <scope>NUCLEOTIDE SEQUENCE</scope>
    <source>
        <strain evidence="1">JES_112</strain>
    </source>
</reference>
<dbReference type="EMBL" id="JAPDRQ010000173">
    <property type="protein sequence ID" value="KAJ9652986.1"/>
    <property type="molecule type" value="Genomic_DNA"/>
</dbReference>
<accession>A0ACC2ZZ02</accession>
<protein>
    <submittedName>
        <fullName evidence="1">RNA-binding protein pop5</fullName>
        <ecNumber evidence="1">3.1.26.5</ecNumber>
    </submittedName>
</protein>
<organism evidence="1 2">
    <name type="scientific">Neophaeococcomyces mojaviensis</name>
    <dbReference type="NCBI Taxonomy" id="3383035"/>
    <lineage>
        <taxon>Eukaryota</taxon>
        <taxon>Fungi</taxon>
        <taxon>Dikarya</taxon>
        <taxon>Ascomycota</taxon>
        <taxon>Pezizomycotina</taxon>
        <taxon>Eurotiomycetes</taxon>
        <taxon>Chaetothyriomycetidae</taxon>
        <taxon>Chaetothyriales</taxon>
        <taxon>Chaetothyriales incertae sedis</taxon>
        <taxon>Neophaeococcomyces</taxon>
    </lineage>
</organism>
<evidence type="ECO:0000313" key="1">
    <source>
        <dbReference type="EMBL" id="KAJ9652986.1"/>
    </source>
</evidence>
<gene>
    <name evidence="1" type="primary">POP5</name>
    <name evidence="1" type="ORF">H2198_007799</name>
</gene>
<comment type="caution">
    <text evidence="1">The sequence shown here is derived from an EMBL/GenBank/DDBJ whole genome shotgun (WGS) entry which is preliminary data.</text>
</comment>
<proteinExistence type="predicted"/>
<keyword evidence="1" id="KW-0378">Hydrolase</keyword>
<dbReference type="EC" id="3.1.26.5" evidence="1"/>
<evidence type="ECO:0000313" key="2">
    <source>
        <dbReference type="Proteomes" id="UP001172386"/>
    </source>
</evidence>
<keyword evidence="2" id="KW-1185">Reference proteome</keyword>
<sequence length="192" mass="21149">MVRIKQRYLLFNILYPGSAAEAKKSLPTSLSFQAPTPDYLDAGRLVGHIRNHITLLFGDFGLGLSLSSLKIVYFSSATSTVILRVPRNHHRIVWAALTHVTELPSPRRGEPGKPCVIRVVRVSGTIRKAEEELIRRTRRDIVMAKLTDDGKGETWLAGLASRGADGEQLAANVNVNMKSIEDLSGDESDESD</sequence>
<dbReference type="Proteomes" id="UP001172386">
    <property type="component" value="Unassembled WGS sequence"/>
</dbReference>